<organism evidence="2">
    <name type="scientific">uncultured Quadrisphaera sp</name>
    <dbReference type="NCBI Taxonomy" id="904978"/>
    <lineage>
        <taxon>Bacteria</taxon>
        <taxon>Bacillati</taxon>
        <taxon>Actinomycetota</taxon>
        <taxon>Actinomycetes</taxon>
        <taxon>Kineosporiales</taxon>
        <taxon>Kineosporiaceae</taxon>
        <taxon>Quadrisphaera</taxon>
        <taxon>environmental samples</taxon>
    </lineage>
</organism>
<evidence type="ECO:0000256" key="1">
    <source>
        <dbReference type="SAM" id="MobiDB-lite"/>
    </source>
</evidence>
<reference evidence="2" key="1">
    <citation type="submission" date="2020-02" db="EMBL/GenBank/DDBJ databases">
        <authorList>
            <person name="Meier V. D."/>
        </authorList>
    </citation>
    <scope>NUCLEOTIDE SEQUENCE</scope>
    <source>
        <strain evidence="2">AVDCRST_MAG35</strain>
    </source>
</reference>
<evidence type="ECO:0000313" key="2">
    <source>
        <dbReference type="EMBL" id="CAA9388592.1"/>
    </source>
</evidence>
<feature type="non-terminal residue" evidence="2">
    <location>
        <position position="1"/>
    </location>
</feature>
<gene>
    <name evidence="2" type="ORF">AVDCRST_MAG35-282</name>
</gene>
<dbReference type="EMBL" id="CADCUY010000051">
    <property type="protein sequence ID" value="CAA9388592.1"/>
    <property type="molecule type" value="Genomic_DNA"/>
</dbReference>
<feature type="region of interest" description="Disordered" evidence="1">
    <location>
        <begin position="47"/>
        <end position="87"/>
    </location>
</feature>
<dbReference type="AlphaFoldDB" id="A0A6J4NLJ4"/>
<feature type="non-terminal residue" evidence="2">
    <location>
        <position position="87"/>
    </location>
</feature>
<name>A0A6J4NLJ4_9ACTN</name>
<proteinExistence type="predicted"/>
<accession>A0A6J4NLJ4</accession>
<sequence length="87" mass="9924">EDERPGRLPGGGSARADRLRWQRHGRRAGALPGGHCVLAALLHRGDHRARGGVADRRLRRRGRAGRARPPRLQRRPQLRRQLRARRP</sequence>
<protein>
    <submittedName>
        <fullName evidence="2">Uncharacterized protein</fullName>
    </submittedName>
</protein>
<feature type="compositionally biased region" description="Basic residues" evidence="1">
    <location>
        <begin position="57"/>
        <end position="87"/>
    </location>
</feature>